<evidence type="ECO:0000256" key="3">
    <source>
        <dbReference type="SAM" id="Phobius"/>
    </source>
</evidence>
<feature type="transmembrane region" description="Helical" evidence="3">
    <location>
        <begin position="421"/>
        <end position="442"/>
    </location>
</feature>
<feature type="transmembrane region" description="Helical" evidence="3">
    <location>
        <begin position="454"/>
        <end position="477"/>
    </location>
</feature>
<dbReference type="PANTHER" id="PTHR46093">
    <property type="entry name" value="ACYL-COA-BINDING DOMAIN-CONTAINING PROTEIN 5"/>
    <property type="match status" value="1"/>
</dbReference>
<keyword evidence="3" id="KW-1133">Transmembrane helix</keyword>
<keyword evidence="2" id="KW-0677">Repeat</keyword>
<keyword evidence="7" id="KW-1185">Reference proteome</keyword>
<accession>A0A813M4A5</accession>
<evidence type="ECO:0000256" key="2">
    <source>
        <dbReference type="ARBA" id="ARBA00022737"/>
    </source>
</evidence>
<dbReference type="Pfam" id="PF24981">
    <property type="entry name" value="Beta-prop_ATRN-LZTR1"/>
    <property type="match status" value="1"/>
</dbReference>
<protein>
    <recommendedName>
        <fullName evidence="5">Attractin/MKLN-like beta-propeller domain-containing protein</fullName>
    </recommendedName>
</protein>
<dbReference type="SUPFAM" id="SSF117281">
    <property type="entry name" value="Kelch motif"/>
    <property type="match status" value="1"/>
</dbReference>
<keyword evidence="4" id="KW-0732">Signal</keyword>
<comment type="caution">
    <text evidence="6">The sequence shown here is derived from an EMBL/GenBank/DDBJ whole genome shotgun (WGS) entry which is preliminary data.</text>
</comment>
<feature type="chain" id="PRO_5032633885" description="Attractin/MKLN-like beta-propeller domain-containing protein" evidence="4">
    <location>
        <begin position="22"/>
        <end position="506"/>
    </location>
</feature>
<evidence type="ECO:0000313" key="7">
    <source>
        <dbReference type="Proteomes" id="UP000663879"/>
    </source>
</evidence>
<reference evidence="6" key="1">
    <citation type="submission" date="2021-02" db="EMBL/GenBank/DDBJ databases">
        <authorList>
            <person name="Nowell W R."/>
        </authorList>
    </citation>
    <scope>NUCLEOTIDE SEQUENCE</scope>
    <source>
        <strain evidence="6">Ploen Becks lab</strain>
    </source>
</reference>
<proteinExistence type="predicted"/>
<evidence type="ECO:0000259" key="5">
    <source>
        <dbReference type="Pfam" id="PF24981"/>
    </source>
</evidence>
<dbReference type="AlphaFoldDB" id="A0A813M4A5"/>
<keyword evidence="3" id="KW-0812">Transmembrane</keyword>
<dbReference type="EMBL" id="CAJNOC010000101">
    <property type="protein sequence ID" value="CAF0715058.1"/>
    <property type="molecule type" value="Genomic_DNA"/>
</dbReference>
<keyword evidence="1" id="KW-0880">Kelch repeat</keyword>
<dbReference type="InterPro" id="IPR015915">
    <property type="entry name" value="Kelch-typ_b-propeller"/>
</dbReference>
<dbReference type="PANTHER" id="PTHR46093:SF18">
    <property type="entry name" value="FIBRONECTIN TYPE-III DOMAIN-CONTAINING PROTEIN"/>
    <property type="match status" value="1"/>
</dbReference>
<gene>
    <name evidence="6" type="ORF">OXX778_LOCUS1544</name>
</gene>
<dbReference type="Gene3D" id="2.120.10.80">
    <property type="entry name" value="Kelch-type beta propeller"/>
    <property type="match status" value="2"/>
</dbReference>
<feature type="domain" description="Attractin/MKLN-like beta-propeller" evidence="5">
    <location>
        <begin position="79"/>
        <end position="373"/>
    </location>
</feature>
<feature type="signal peptide" evidence="4">
    <location>
        <begin position="1"/>
        <end position="21"/>
    </location>
</feature>
<dbReference type="Gene3D" id="1.20.120.1770">
    <property type="match status" value="1"/>
</dbReference>
<name>A0A813M4A5_9BILA</name>
<dbReference type="PROSITE" id="PS51257">
    <property type="entry name" value="PROKAR_LIPOPROTEIN"/>
    <property type="match status" value="1"/>
</dbReference>
<evidence type="ECO:0000313" key="6">
    <source>
        <dbReference type="EMBL" id="CAF0715058.1"/>
    </source>
</evidence>
<organism evidence="6 7">
    <name type="scientific">Brachionus calyciflorus</name>
    <dbReference type="NCBI Taxonomy" id="104777"/>
    <lineage>
        <taxon>Eukaryota</taxon>
        <taxon>Metazoa</taxon>
        <taxon>Spiralia</taxon>
        <taxon>Gnathifera</taxon>
        <taxon>Rotifera</taxon>
        <taxon>Eurotatoria</taxon>
        <taxon>Monogononta</taxon>
        <taxon>Pseudotrocha</taxon>
        <taxon>Ploima</taxon>
        <taxon>Brachionidae</taxon>
        <taxon>Brachionus</taxon>
    </lineage>
</organism>
<keyword evidence="3" id="KW-0472">Membrane</keyword>
<sequence length="506" mass="58439">MYKQIYFILALILACLNLGFCQMYWEKLYDNLSYKFSDKPAPRRDAAIGFDIERQRVIIYGGWQVNPSHSNTNSFTMPVLFDDTWEFNLKTKTWKPLSFSLNRPSARYGMLYSHSKHGLYISCGKGLFENYLNDLWVYDFSDDQWRKMDQTYISINPEARYSPIGGIYPSYEFNTNDLKNNLYLGMGRAQYEMFDNMFYYQFTDLRSLNGMWDRIYTEILTGPYSFTHPHGRAYSSSTMISPDELLIHSGCLSGSFSGGPCPSADSWIFSHKYNKWEKVDSSCISPRLYSSMASVISDGYRKSAVLFSGLEIDRTILKTEIELEDEVALYDNLANRWVIKKVQGFFFPEKRNGHVMCTGKFNSDFGVFMFGGFGHSSDNTLGDLWFLKVNISTIFENEISPNFYTINTNKKNKCSTYFSTIHLHAILMFIGCAILINISNIISNYFKSKKYSKIFYFTFMLLGLLIVSVGLIFGFWSSRGLPHLAHSIIGIFTYLLLLIQPIVQLM</sequence>
<feature type="transmembrane region" description="Helical" evidence="3">
    <location>
        <begin position="483"/>
        <end position="503"/>
    </location>
</feature>
<evidence type="ECO:0000256" key="4">
    <source>
        <dbReference type="SAM" id="SignalP"/>
    </source>
</evidence>
<dbReference type="OrthoDB" id="5953725at2759"/>
<evidence type="ECO:0000256" key="1">
    <source>
        <dbReference type="ARBA" id="ARBA00022441"/>
    </source>
</evidence>
<dbReference type="Proteomes" id="UP000663879">
    <property type="component" value="Unassembled WGS sequence"/>
</dbReference>
<dbReference type="InterPro" id="IPR056737">
    <property type="entry name" value="Beta-prop_ATRN-MKLN-like"/>
</dbReference>